<protein>
    <submittedName>
        <fullName evidence="2">Uncharacterized</fullName>
    </submittedName>
</protein>
<evidence type="ECO:0000313" key="3">
    <source>
        <dbReference type="Proteomes" id="UP000045545"/>
    </source>
</evidence>
<gene>
    <name evidence="2" type="ORF">2086</name>
</gene>
<keyword evidence="1" id="KW-0472">Membrane</keyword>
<accession>A0A0E3W3R3</accession>
<proteinExistence type="predicted"/>
<name>A0A0E3W3R3_9FIRM</name>
<keyword evidence="1" id="KW-1133">Transmembrane helix</keyword>
<dbReference type="RefSeq" id="WP_046499527.1">
    <property type="nucleotide sequence ID" value="NZ_CGIH01000044.1"/>
</dbReference>
<feature type="transmembrane region" description="Helical" evidence="1">
    <location>
        <begin position="109"/>
        <end position="127"/>
    </location>
</feature>
<dbReference type="AlphaFoldDB" id="A0A0E3W3R3"/>
<keyword evidence="3" id="KW-1185">Reference proteome</keyword>
<keyword evidence="1" id="KW-0812">Transmembrane</keyword>
<evidence type="ECO:0000313" key="2">
    <source>
        <dbReference type="EMBL" id="CFY00131.1"/>
    </source>
</evidence>
<dbReference type="Proteomes" id="UP000045545">
    <property type="component" value="Unassembled WGS sequence"/>
</dbReference>
<reference evidence="2 3" key="1">
    <citation type="submission" date="2015-03" db="EMBL/GenBank/DDBJ databases">
        <authorList>
            <person name="Murphy D."/>
        </authorList>
    </citation>
    <scope>NUCLEOTIDE SEQUENCE [LARGE SCALE GENOMIC DNA]</scope>
    <source>
        <strain evidence="2 3">OL-4</strain>
    </source>
</reference>
<organism evidence="2 3">
    <name type="scientific">Syntrophomonas zehnderi OL-4</name>
    <dbReference type="NCBI Taxonomy" id="690567"/>
    <lineage>
        <taxon>Bacteria</taxon>
        <taxon>Bacillati</taxon>
        <taxon>Bacillota</taxon>
        <taxon>Clostridia</taxon>
        <taxon>Eubacteriales</taxon>
        <taxon>Syntrophomonadaceae</taxon>
        <taxon>Syntrophomonas</taxon>
    </lineage>
</organism>
<dbReference type="EMBL" id="CGIH01000044">
    <property type="protein sequence ID" value="CFY00131.1"/>
    <property type="molecule type" value="Genomic_DNA"/>
</dbReference>
<sequence length="129" mass="14350">MGLKPSAEEWIFLKNTGLGYELEILSSLLEQYDIPVLKKESAYTRLPTFIMGESTGSYNIYVPASKIEEAREIIANQPIEQVFSPTQISGQEKPESEPLRVSYQGINKLLLVLIIILIIAGLIIAAINL</sequence>
<dbReference type="OrthoDB" id="1848464at2"/>
<evidence type="ECO:0000256" key="1">
    <source>
        <dbReference type="SAM" id="Phobius"/>
    </source>
</evidence>